<evidence type="ECO:0000259" key="13">
    <source>
        <dbReference type="PROSITE" id="PS51900"/>
    </source>
</evidence>
<sequence>MADLVREHIELFLGWLEVEKGYSPHTVESYRRDLNEFTAQAEAATGRKLVVGQLDTLRVRSFVYSLHSRNKGSSVARKLSALRTFFRFLLKKEVLRSDPAAAIAAPKGEGYLPVVLSVDEVFSLLEMPGPGDRFAARDRAMLELLYATGLRVAELAALDLDVVDLGEGMVRVRGKGNKERLVPMGTPAVAAIEAYLPQRAVLLQSGRAEKALFLNSRGGRITTRSIERLVKMYAERAGIAARVSPHALRHSFATHLLEMGADLRVVQELLGHASLSTTQRYTHLNLDHLTAVYDKSHPLAGG</sequence>
<keyword evidence="4 10" id="KW-0132">Cell division</keyword>
<evidence type="ECO:0000256" key="11">
    <source>
        <dbReference type="NCBIfam" id="TIGR02224"/>
    </source>
</evidence>
<dbReference type="InterPro" id="IPR013762">
    <property type="entry name" value="Integrase-like_cat_sf"/>
</dbReference>
<feature type="active site" description="O-(3'-phospho-DNA)-tyrosine intermediate" evidence="10">
    <location>
        <position position="281"/>
    </location>
</feature>
<dbReference type="PANTHER" id="PTHR30349">
    <property type="entry name" value="PHAGE INTEGRASE-RELATED"/>
    <property type="match status" value="1"/>
</dbReference>
<feature type="active site" evidence="10">
    <location>
        <position position="246"/>
    </location>
</feature>
<dbReference type="GO" id="GO:0003677">
    <property type="term" value="F:DNA binding"/>
    <property type="evidence" value="ECO:0007669"/>
    <property type="project" value="UniProtKB-UniRule"/>
</dbReference>
<dbReference type="Gene3D" id="1.10.443.10">
    <property type="entry name" value="Intergrase catalytic core"/>
    <property type="match status" value="1"/>
</dbReference>
<dbReference type="NCBIfam" id="TIGR02224">
    <property type="entry name" value="recomb_XerC"/>
    <property type="match status" value="1"/>
</dbReference>
<keyword evidence="5 10" id="KW-0159">Chromosome partition</keyword>
<keyword evidence="8 10" id="KW-0233">DNA recombination</keyword>
<evidence type="ECO:0000256" key="3">
    <source>
        <dbReference type="ARBA" id="ARBA00022490"/>
    </source>
</evidence>
<dbReference type="InterPro" id="IPR023009">
    <property type="entry name" value="Tyrosine_recombinase_XerC/XerD"/>
</dbReference>
<organism evidence="14">
    <name type="scientific">Desulfurivibrio alkaliphilus</name>
    <dbReference type="NCBI Taxonomy" id="427923"/>
    <lineage>
        <taxon>Bacteria</taxon>
        <taxon>Pseudomonadati</taxon>
        <taxon>Thermodesulfobacteriota</taxon>
        <taxon>Desulfobulbia</taxon>
        <taxon>Desulfobulbales</taxon>
        <taxon>Desulfobulbaceae</taxon>
        <taxon>Desulfurivibrio</taxon>
    </lineage>
</organism>
<dbReference type="InterPro" id="IPR010998">
    <property type="entry name" value="Integrase_recombinase_N"/>
</dbReference>
<dbReference type="SUPFAM" id="SSF56349">
    <property type="entry name" value="DNA breaking-rejoining enzymes"/>
    <property type="match status" value="1"/>
</dbReference>
<dbReference type="PANTHER" id="PTHR30349:SF81">
    <property type="entry name" value="TYROSINE RECOMBINASE XERC"/>
    <property type="match status" value="1"/>
</dbReference>
<dbReference type="AlphaFoldDB" id="A0A7C2XLX7"/>
<feature type="active site" evidence="10">
    <location>
        <position position="249"/>
    </location>
</feature>
<dbReference type="InterPro" id="IPR002104">
    <property type="entry name" value="Integrase_catalytic"/>
</dbReference>
<comment type="subunit">
    <text evidence="10">Forms a cyclic heterotetrameric complex composed of two molecules of XerC and two molecules of XerD.</text>
</comment>
<evidence type="ECO:0000256" key="1">
    <source>
        <dbReference type="ARBA" id="ARBA00004496"/>
    </source>
</evidence>
<comment type="similarity">
    <text evidence="2 10">Belongs to the 'phage' integrase family. XerC subfamily.</text>
</comment>
<evidence type="ECO:0000256" key="6">
    <source>
        <dbReference type="ARBA" id="ARBA00022908"/>
    </source>
</evidence>
<feature type="domain" description="Core-binding (CB)" evidence="13">
    <location>
        <begin position="3"/>
        <end position="90"/>
    </location>
</feature>
<dbReference type="CDD" id="cd00798">
    <property type="entry name" value="INT_XerDC_C"/>
    <property type="match status" value="1"/>
</dbReference>
<evidence type="ECO:0000256" key="8">
    <source>
        <dbReference type="ARBA" id="ARBA00023172"/>
    </source>
</evidence>
<dbReference type="Pfam" id="PF00589">
    <property type="entry name" value="Phage_integrase"/>
    <property type="match status" value="1"/>
</dbReference>
<evidence type="ECO:0000256" key="2">
    <source>
        <dbReference type="ARBA" id="ARBA00006657"/>
    </source>
</evidence>
<evidence type="ECO:0000256" key="4">
    <source>
        <dbReference type="ARBA" id="ARBA00022618"/>
    </source>
</evidence>
<feature type="active site" evidence="10">
    <location>
        <position position="175"/>
    </location>
</feature>
<dbReference type="GO" id="GO:0051301">
    <property type="term" value="P:cell division"/>
    <property type="evidence" value="ECO:0007669"/>
    <property type="project" value="UniProtKB-UniRule"/>
</dbReference>
<dbReference type="NCBIfam" id="NF040815">
    <property type="entry name" value="recomb_XerA_Arch"/>
    <property type="match status" value="1"/>
</dbReference>
<dbReference type="GO" id="GO:0007059">
    <property type="term" value="P:chromosome segregation"/>
    <property type="evidence" value="ECO:0007669"/>
    <property type="project" value="UniProtKB-UniRule"/>
</dbReference>
<dbReference type="GO" id="GO:0009037">
    <property type="term" value="F:tyrosine-based site-specific recombinase activity"/>
    <property type="evidence" value="ECO:0007669"/>
    <property type="project" value="UniProtKB-UniRule"/>
</dbReference>
<evidence type="ECO:0000256" key="10">
    <source>
        <dbReference type="HAMAP-Rule" id="MF_01808"/>
    </source>
</evidence>
<evidence type="ECO:0000313" key="14">
    <source>
        <dbReference type="EMBL" id="HET97532.1"/>
    </source>
</evidence>
<feature type="active site" evidence="10">
    <location>
        <position position="151"/>
    </location>
</feature>
<dbReference type="Proteomes" id="UP000885986">
    <property type="component" value="Unassembled WGS sequence"/>
</dbReference>
<name>A0A7C2XLX7_9BACT</name>
<dbReference type="PROSITE" id="PS51898">
    <property type="entry name" value="TYR_RECOMBINASE"/>
    <property type="match status" value="1"/>
</dbReference>
<dbReference type="SUPFAM" id="SSF47823">
    <property type="entry name" value="lambda integrase-like, N-terminal domain"/>
    <property type="match status" value="1"/>
</dbReference>
<evidence type="ECO:0000256" key="5">
    <source>
        <dbReference type="ARBA" id="ARBA00022829"/>
    </source>
</evidence>
<dbReference type="EMBL" id="DSDS01000052">
    <property type="protein sequence ID" value="HET97532.1"/>
    <property type="molecule type" value="Genomic_DNA"/>
</dbReference>
<dbReference type="InterPro" id="IPR044068">
    <property type="entry name" value="CB"/>
</dbReference>
<dbReference type="GO" id="GO:0006313">
    <property type="term" value="P:DNA transposition"/>
    <property type="evidence" value="ECO:0007669"/>
    <property type="project" value="UniProtKB-UniRule"/>
</dbReference>
<keyword evidence="9 10" id="KW-0131">Cell cycle</keyword>
<gene>
    <name evidence="10 14" type="primary">xerC</name>
    <name evidence="14" type="ORF">ENN98_02290</name>
</gene>
<dbReference type="NCBIfam" id="NF001399">
    <property type="entry name" value="PRK00283.1"/>
    <property type="match status" value="1"/>
</dbReference>
<dbReference type="InterPro" id="IPR050090">
    <property type="entry name" value="Tyrosine_recombinase_XerCD"/>
</dbReference>
<evidence type="ECO:0000259" key="12">
    <source>
        <dbReference type="PROSITE" id="PS51898"/>
    </source>
</evidence>
<protein>
    <recommendedName>
        <fullName evidence="10 11">Tyrosine recombinase XerC</fullName>
    </recommendedName>
</protein>
<comment type="caution">
    <text evidence="14">The sequence shown here is derived from an EMBL/GenBank/DDBJ whole genome shotgun (WGS) entry which is preliminary data.</text>
</comment>
<dbReference type="InterPro" id="IPR011010">
    <property type="entry name" value="DNA_brk_join_enz"/>
</dbReference>
<dbReference type="Gene3D" id="1.10.150.130">
    <property type="match status" value="1"/>
</dbReference>
<dbReference type="HAMAP" id="MF_01808">
    <property type="entry name" value="Recomb_XerC_XerD"/>
    <property type="match status" value="1"/>
</dbReference>
<feature type="active site" evidence="10">
    <location>
        <position position="272"/>
    </location>
</feature>
<proteinExistence type="inferred from homology"/>
<evidence type="ECO:0000256" key="9">
    <source>
        <dbReference type="ARBA" id="ARBA00023306"/>
    </source>
</evidence>
<dbReference type="GO" id="GO:0005737">
    <property type="term" value="C:cytoplasm"/>
    <property type="evidence" value="ECO:0007669"/>
    <property type="project" value="UniProtKB-SubCell"/>
</dbReference>
<keyword evidence="6 10" id="KW-0229">DNA integration</keyword>
<dbReference type="Pfam" id="PF02899">
    <property type="entry name" value="Phage_int_SAM_1"/>
    <property type="match status" value="1"/>
</dbReference>
<dbReference type="PROSITE" id="PS51900">
    <property type="entry name" value="CB"/>
    <property type="match status" value="1"/>
</dbReference>
<feature type="domain" description="Tyr recombinase" evidence="12">
    <location>
        <begin position="111"/>
        <end position="294"/>
    </location>
</feature>
<reference evidence="14" key="1">
    <citation type="journal article" date="2020" name="mSystems">
        <title>Genome- and Community-Level Interaction Insights into Carbon Utilization and Element Cycling Functions of Hydrothermarchaeota in Hydrothermal Sediment.</title>
        <authorList>
            <person name="Zhou Z."/>
            <person name="Liu Y."/>
            <person name="Xu W."/>
            <person name="Pan J."/>
            <person name="Luo Z.H."/>
            <person name="Li M."/>
        </authorList>
    </citation>
    <scope>NUCLEOTIDE SEQUENCE [LARGE SCALE GENOMIC DNA]</scope>
    <source>
        <strain evidence="14">SpSt-1224</strain>
    </source>
</reference>
<keyword evidence="7 10" id="KW-0238">DNA-binding</keyword>
<dbReference type="InterPro" id="IPR004107">
    <property type="entry name" value="Integrase_SAM-like_N"/>
</dbReference>
<comment type="subcellular location">
    <subcellularLocation>
        <location evidence="1 10">Cytoplasm</location>
    </subcellularLocation>
</comment>
<keyword evidence="3 10" id="KW-0963">Cytoplasm</keyword>
<accession>A0A7C2XLX7</accession>
<evidence type="ECO:0000256" key="7">
    <source>
        <dbReference type="ARBA" id="ARBA00023125"/>
    </source>
</evidence>
<comment type="function">
    <text evidence="10">Site-specific tyrosine recombinase, which acts by catalyzing the cutting and rejoining of the recombining DNA molecules. The XerC-XerD complex is essential to convert dimers of the bacterial chromosome into monomers to permit their segregation at cell division. It also contributes to the segregational stability of plasmids.</text>
</comment>
<dbReference type="InterPro" id="IPR011931">
    <property type="entry name" value="Recomb_XerC"/>
</dbReference>